<reference evidence="7" key="1">
    <citation type="submission" date="2021-02" db="EMBL/GenBank/DDBJ databases">
        <title>Salinimicrobium sp. nov. isolated from seawater in Tongyeong, Republic of Korea.</title>
        <authorList>
            <person name="Lee S.-J."/>
        </authorList>
    </citation>
    <scope>NUCLEOTIDE SEQUENCE</scope>
    <source>
        <strain evidence="7">HN-2-9-2</strain>
    </source>
</reference>
<keyword evidence="8" id="KW-1185">Reference proteome</keyword>
<name>A0ABY6NUE3_9FLAO</name>
<evidence type="ECO:0000256" key="3">
    <source>
        <dbReference type="ARBA" id="ARBA00022737"/>
    </source>
</evidence>
<protein>
    <recommendedName>
        <fullName evidence="6">PKD/Chitinase domain-containing protein</fullName>
    </recommendedName>
</protein>
<evidence type="ECO:0000259" key="6">
    <source>
        <dbReference type="SMART" id="SM00089"/>
    </source>
</evidence>
<dbReference type="InterPro" id="IPR008979">
    <property type="entry name" value="Galactose-bd-like_sf"/>
</dbReference>
<evidence type="ECO:0000256" key="1">
    <source>
        <dbReference type="ARBA" id="ARBA00004370"/>
    </source>
</evidence>
<dbReference type="InterPro" id="IPR022409">
    <property type="entry name" value="PKD/Chitinase_dom"/>
</dbReference>
<evidence type="ECO:0000256" key="4">
    <source>
        <dbReference type="ARBA" id="ARBA00022989"/>
    </source>
</evidence>
<evidence type="ECO:0000256" key="5">
    <source>
        <dbReference type="ARBA" id="ARBA00023136"/>
    </source>
</evidence>
<accession>A0ABY6NUE3</accession>
<dbReference type="Gene3D" id="2.60.40.10">
    <property type="entry name" value="Immunoglobulins"/>
    <property type="match status" value="2"/>
</dbReference>
<dbReference type="PROSITE" id="PS51257">
    <property type="entry name" value="PROKAR_LIPOPROTEIN"/>
    <property type="match status" value="1"/>
</dbReference>
<dbReference type="RefSeq" id="WP_265165088.1">
    <property type="nucleotide sequence ID" value="NZ_CP069620.1"/>
</dbReference>
<sequence length="697" mass="75330">MKNIFRIILAVFVSTAVISCDKDDDSLGVDLEGLAAPSNLGATFKITQDNTGLVTIIPSGEGANLFTVDFGDGSTPSEEIGVGESVTHTYAEGDYNVVITGTNIAGESAEGTQPLTVSFRAPENLEININKDPQDSYTISVSATADYAAMYNVYFGDLENEEPTPLMAGETLSHTYETVGTYNIRVVALSGGEATIEATQEVTITDPLFLPVDFESEKLDYTWAGFGGASGEVVANPDMSGINTSSKVVELKKSAGAETWAGISLSLDEPLNFAEGTAVKMKAWPPKAGVPVLFKIEDSGSEPDANGNPTVFVEVISNTTTTGEWEEMTFDLSSYAAFDPSVDYDRVIVFHDFGNTGEGTSFYFDDIRLTNLEPLKLPVTFDSSAINYSPAVFGGVSFEVVTNPDKSGANTSTTMVGALTNAGNAWEGTSFNLEEPADFSGDNKTITMKLWSDVALPVLLKFEGGFNGERQTEVVANHGGAGWEELSFNFSTDAVKSYIDGSQGVGEAFVPTGQYATMTIFIDGPGNSAGTFYLDDIQKLQTGETSYISIFSDVADDVVVDTWRTHWSDANYEEVTYEGKLSKHYTNLDFVGIETVVNQLDITNMTHMHVEFYTENATSFKVKLVDFGPNGVYEEGGDNTEHEVVIENPEQNQWVSVDIPLSDFTNLTTREHISQLIFSATPTGTANVYVTNIYFHN</sequence>
<dbReference type="InterPro" id="IPR035986">
    <property type="entry name" value="PKD_dom_sf"/>
</dbReference>
<dbReference type="Proteomes" id="UP001163981">
    <property type="component" value="Chromosome"/>
</dbReference>
<keyword evidence="3" id="KW-0677">Repeat</keyword>
<keyword evidence="2" id="KW-0812">Transmembrane</keyword>
<dbReference type="SUPFAM" id="SSF49785">
    <property type="entry name" value="Galactose-binding domain-like"/>
    <property type="match status" value="1"/>
</dbReference>
<dbReference type="SMART" id="SM00089">
    <property type="entry name" value="PKD"/>
    <property type="match status" value="2"/>
</dbReference>
<evidence type="ECO:0000313" key="7">
    <source>
        <dbReference type="EMBL" id="UZH56522.1"/>
    </source>
</evidence>
<dbReference type="Gene3D" id="2.60.120.260">
    <property type="entry name" value="Galactose-binding domain-like"/>
    <property type="match status" value="1"/>
</dbReference>
<evidence type="ECO:0000313" key="8">
    <source>
        <dbReference type="Proteomes" id="UP001163981"/>
    </source>
</evidence>
<gene>
    <name evidence="7" type="ORF">JRG66_06595</name>
</gene>
<feature type="domain" description="PKD/Chitinase" evidence="6">
    <location>
        <begin position="126"/>
        <end position="207"/>
    </location>
</feature>
<dbReference type="InterPro" id="IPR013783">
    <property type="entry name" value="Ig-like_fold"/>
</dbReference>
<dbReference type="PANTHER" id="PTHR46730:SF4">
    <property type="entry name" value="POLYCYSTIC KIDNEY DISEASE PROTEIN 1-LIKE 1"/>
    <property type="match status" value="1"/>
</dbReference>
<dbReference type="Gene3D" id="2.60.120.430">
    <property type="entry name" value="Galactose-binding lectin"/>
    <property type="match status" value="1"/>
</dbReference>
<keyword evidence="4" id="KW-1133">Transmembrane helix</keyword>
<proteinExistence type="predicted"/>
<evidence type="ECO:0000256" key="2">
    <source>
        <dbReference type="ARBA" id="ARBA00022692"/>
    </source>
</evidence>
<comment type="subcellular location">
    <subcellularLocation>
        <location evidence="1">Membrane</location>
    </subcellularLocation>
</comment>
<dbReference type="EMBL" id="CP069620">
    <property type="protein sequence ID" value="UZH56522.1"/>
    <property type="molecule type" value="Genomic_DNA"/>
</dbReference>
<organism evidence="7 8">
    <name type="scientific">Salinimicrobium tongyeongense</name>
    <dbReference type="NCBI Taxonomy" id="2809707"/>
    <lineage>
        <taxon>Bacteria</taxon>
        <taxon>Pseudomonadati</taxon>
        <taxon>Bacteroidota</taxon>
        <taxon>Flavobacteriia</taxon>
        <taxon>Flavobacteriales</taxon>
        <taxon>Flavobacteriaceae</taxon>
        <taxon>Salinimicrobium</taxon>
    </lineage>
</organism>
<keyword evidence="5" id="KW-0472">Membrane</keyword>
<feature type="domain" description="PKD/Chitinase" evidence="6">
    <location>
        <begin position="41"/>
        <end position="120"/>
    </location>
</feature>
<dbReference type="SUPFAM" id="SSF49299">
    <property type="entry name" value="PKD domain"/>
    <property type="match status" value="2"/>
</dbReference>
<dbReference type="PANTHER" id="PTHR46730">
    <property type="entry name" value="POLYCYSTIN-1"/>
    <property type="match status" value="1"/>
</dbReference>